<name>L9XDI2_9EURY</name>
<reference evidence="3 4" key="1">
    <citation type="journal article" date="2014" name="PLoS Genet.">
        <title>Phylogenetically driven sequencing of extremely halophilic archaea reveals strategies for static and dynamic osmo-response.</title>
        <authorList>
            <person name="Becker E.A."/>
            <person name="Seitzer P.M."/>
            <person name="Tritt A."/>
            <person name="Larsen D."/>
            <person name="Krusor M."/>
            <person name="Yao A.I."/>
            <person name="Wu D."/>
            <person name="Madern D."/>
            <person name="Eisen J.A."/>
            <person name="Darling A.E."/>
            <person name="Facciotti M.T."/>
        </authorList>
    </citation>
    <scope>NUCLEOTIDE SEQUENCE [LARGE SCALE GENOMIC DNA]</scope>
    <source>
        <strain evidence="3 4">DSM 10524</strain>
    </source>
</reference>
<dbReference type="eggNOG" id="arCOG03053">
    <property type="taxonomic scope" value="Archaea"/>
</dbReference>
<dbReference type="Proteomes" id="UP000011688">
    <property type="component" value="Unassembled WGS sequence"/>
</dbReference>
<evidence type="ECO:0000256" key="2">
    <source>
        <dbReference type="SAM" id="MobiDB-lite"/>
    </source>
</evidence>
<gene>
    <name evidence="3" type="ORF">C491_04946</name>
</gene>
<feature type="coiled-coil region" evidence="1">
    <location>
        <begin position="86"/>
        <end position="116"/>
    </location>
</feature>
<dbReference type="STRING" id="1227497.C491_04946"/>
<proteinExistence type="predicted"/>
<dbReference type="AlphaFoldDB" id="L9XDI2"/>
<comment type="caution">
    <text evidence="3">The sequence shown here is derived from an EMBL/GenBank/DDBJ whole genome shotgun (WGS) entry which is preliminary data.</text>
</comment>
<accession>L9XDI2</accession>
<dbReference type="OrthoDB" id="170871at2157"/>
<dbReference type="RefSeq" id="WP_005554229.1">
    <property type="nucleotide sequence ID" value="NZ_AOIB01000014.1"/>
</dbReference>
<evidence type="ECO:0000256" key="1">
    <source>
        <dbReference type="SAM" id="Coils"/>
    </source>
</evidence>
<evidence type="ECO:0000313" key="4">
    <source>
        <dbReference type="Proteomes" id="UP000011688"/>
    </source>
</evidence>
<evidence type="ECO:0000313" key="3">
    <source>
        <dbReference type="EMBL" id="ELY59687.1"/>
    </source>
</evidence>
<keyword evidence="4" id="KW-1185">Reference proteome</keyword>
<keyword evidence="1" id="KW-0175">Coiled coil</keyword>
<feature type="region of interest" description="Disordered" evidence="2">
    <location>
        <begin position="185"/>
        <end position="205"/>
    </location>
</feature>
<sequence length="205" mass="22173">MNSTRSAALLAAVLLVGLTVAPVAGGAFMSVGADDQSDEQDDEQHDSEVERGVTTFMQSSATDTSSTVESEMFEAKYEAADDDTRERLVDERADGLEAQLESLEHERDELREHGDELSTPQYQARMTRLTVEIVALERAIEQTIPFADDKEVGVDRLEALEENVVDLGSEQIAAVATELLGFEGYLEGEPIGDDGDETDAADGGE</sequence>
<dbReference type="EMBL" id="AOIB01000014">
    <property type="protein sequence ID" value="ELY59687.1"/>
    <property type="molecule type" value="Genomic_DNA"/>
</dbReference>
<organism evidence="3 4">
    <name type="scientific">Natronococcus amylolyticus DSM 10524</name>
    <dbReference type="NCBI Taxonomy" id="1227497"/>
    <lineage>
        <taxon>Archaea</taxon>
        <taxon>Methanobacteriati</taxon>
        <taxon>Methanobacteriota</taxon>
        <taxon>Stenosarchaea group</taxon>
        <taxon>Halobacteria</taxon>
        <taxon>Halobacteriales</taxon>
        <taxon>Natrialbaceae</taxon>
        <taxon>Natronococcus</taxon>
    </lineage>
</organism>
<protein>
    <submittedName>
        <fullName evidence="3">Uncharacterized protein</fullName>
    </submittedName>
</protein>
<feature type="compositionally biased region" description="Acidic residues" evidence="2">
    <location>
        <begin position="190"/>
        <end position="205"/>
    </location>
</feature>